<evidence type="ECO:0000313" key="2">
    <source>
        <dbReference type="Proteomes" id="UP001060085"/>
    </source>
</evidence>
<comment type="caution">
    <text evidence="1">The sequence shown here is derived from an EMBL/GenBank/DDBJ whole genome shotgun (WGS) entry which is preliminary data.</text>
</comment>
<keyword evidence="2" id="KW-1185">Reference proteome</keyword>
<organism evidence="1 2">
    <name type="scientific">Catharanthus roseus</name>
    <name type="common">Madagascar periwinkle</name>
    <name type="synonym">Vinca rosea</name>
    <dbReference type="NCBI Taxonomy" id="4058"/>
    <lineage>
        <taxon>Eukaryota</taxon>
        <taxon>Viridiplantae</taxon>
        <taxon>Streptophyta</taxon>
        <taxon>Embryophyta</taxon>
        <taxon>Tracheophyta</taxon>
        <taxon>Spermatophyta</taxon>
        <taxon>Magnoliopsida</taxon>
        <taxon>eudicotyledons</taxon>
        <taxon>Gunneridae</taxon>
        <taxon>Pentapetalae</taxon>
        <taxon>asterids</taxon>
        <taxon>lamiids</taxon>
        <taxon>Gentianales</taxon>
        <taxon>Apocynaceae</taxon>
        <taxon>Rauvolfioideae</taxon>
        <taxon>Vinceae</taxon>
        <taxon>Catharanthinae</taxon>
        <taxon>Catharanthus</taxon>
    </lineage>
</organism>
<name>A0ACC0C0R7_CATRO</name>
<evidence type="ECO:0000313" key="1">
    <source>
        <dbReference type="EMBL" id="KAI5678490.1"/>
    </source>
</evidence>
<dbReference type="EMBL" id="CM044702">
    <property type="protein sequence ID" value="KAI5678490.1"/>
    <property type="molecule type" value="Genomic_DNA"/>
</dbReference>
<gene>
    <name evidence="1" type="ORF">M9H77_09440</name>
</gene>
<proteinExistence type="predicted"/>
<reference evidence="2" key="1">
    <citation type="journal article" date="2023" name="Nat. Plants">
        <title>Single-cell RNA sequencing provides a high-resolution roadmap for understanding the multicellular compartmentation of specialized metabolism.</title>
        <authorList>
            <person name="Sun S."/>
            <person name="Shen X."/>
            <person name="Li Y."/>
            <person name="Li Y."/>
            <person name="Wang S."/>
            <person name="Li R."/>
            <person name="Zhang H."/>
            <person name="Shen G."/>
            <person name="Guo B."/>
            <person name="Wei J."/>
            <person name="Xu J."/>
            <person name="St-Pierre B."/>
            <person name="Chen S."/>
            <person name="Sun C."/>
        </authorList>
    </citation>
    <scope>NUCLEOTIDE SEQUENCE [LARGE SCALE GENOMIC DNA]</scope>
</reference>
<sequence>MSRHTSRELPTQNSGQIKVHLLAVAALVTVENRQNQGRDHSFNRRVLGNAPSPVGWAVHATTNRDDVHSLTTGITDIPTLSSYSTAPMEFQGLVAQILARLDRFSCNDDITPPNDAPLAVQDLQRSDRSRQPPMK</sequence>
<accession>A0ACC0C0R7</accession>
<dbReference type="Proteomes" id="UP001060085">
    <property type="component" value="Linkage Group LG02"/>
</dbReference>
<protein>
    <submittedName>
        <fullName evidence="1">Uncharacterized protein</fullName>
    </submittedName>
</protein>